<protein>
    <submittedName>
        <fullName evidence="2">IS5 family transposase</fullName>
    </submittedName>
</protein>
<dbReference type="InterPro" id="IPR053520">
    <property type="entry name" value="Transposase_Tn903"/>
</dbReference>
<gene>
    <name evidence="2" type="ORF">HL657_13400</name>
</gene>
<evidence type="ECO:0000313" key="3">
    <source>
        <dbReference type="Proteomes" id="UP001273768"/>
    </source>
</evidence>
<evidence type="ECO:0000259" key="1">
    <source>
        <dbReference type="Pfam" id="PF13737"/>
    </source>
</evidence>
<keyword evidence="3" id="KW-1185">Reference proteome</keyword>
<sequence>MPRTERWGRPYPDNRDWSIYNALLVKRGEFYLSLDFIDRWDEHLSQMNAGKRGRPFQYPESFIAWMAGIHTFLQMPYRQMEGFVRRLAAFIPGLKAADYTTLFRRIQRLDLSLPVVPELLGEDIIVAADSTGIKVTNRGEWMREKWRVRRGWIKLHVMIDVETNQALGLEITDESVQDDQMFIPLLDQTQQHGSEEHPVYRVLADGAYDRNELFNTLEQRRIASGIKTRVDAATHSTGSPYRAECVRDRNRWGGYPMWSRVVTYGMRWKAEGFFSGFKRIFGEGVQATSQEGMFREIRMKVNCYNRMLALAGGQAS</sequence>
<proteinExistence type="predicted"/>
<dbReference type="InterPro" id="IPR012337">
    <property type="entry name" value="RNaseH-like_sf"/>
</dbReference>
<dbReference type="Proteomes" id="UP001273768">
    <property type="component" value="Unassembled WGS sequence"/>
</dbReference>
<reference evidence="2 3" key="1">
    <citation type="submission" date="2020-05" db="EMBL/GenBank/DDBJ databases">
        <title>Isolation and characterization of methanoarchaea from a cold seep at offshore SW Taiwan.</title>
        <authorList>
            <person name="Chen Y.-W."/>
            <person name="Chen S.-C."/>
            <person name="Lai M.-C."/>
        </authorList>
    </citation>
    <scope>NUCLEOTIDE SEQUENCE [LARGE SCALE GENOMIC DNA]</scope>
    <source>
        <strain evidence="2 3">YWC-01</strain>
    </source>
</reference>
<dbReference type="InterPro" id="IPR025668">
    <property type="entry name" value="Tnp_DDE_dom"/>
</dbReference>
<dbReference type="PANTHER" id="PTHR34631:SF3">
    <property type="entry name" value="ISSOD12 TRANSPOSASE TNPA_ISSOD12"/>
    <property type="match status" value="1"/>
</dbReference>
<dbReference type="PANTHER" id="PTHR34631">
    <property type="match status" value="1"/>
</dbReference>
<organism evidence="2 3">
    <name type="scientific">Methanoculleus nereidis</name>
    <dbReference type="NCBI Taxonomy" id="2735141"/>
    <lineage>
        <taxon>Archaea</taxon>
        <taxon>Methanobacteriati</taxon>
        <taxon>Methanobacteriota</taxon>
        <taxon>Stenosarchaea group</taxon>
        <taxon>Methanomicrobia</taxon>
        <taxon>Methanomicrobiales</taxon>
        <taxon>Methanomicrobiaceae</taxon>
        <taxon>Methanoculleus</taxon>
    </lineage>
</organism>
<dbReference type="Pfam" id="PF13737">
    <property type="entry name" value="DDE_Tnp_1_5"/>
    <property type="match status" value="1"/>
</dbReference>
<evidence type="ECO:0000313" key="2">
    <source>
        <dbReference type="EMBL" id="MDV4344141.1"/>
    </source>
</evidence>
<dbReference type="SUPFAM" id="SSF53098">
    <property type="entry name" value="Ribonuclease H-like"/>
    <property type="match status" value="1"/>
</dbReference>
<name>A0ABU3Z5N5_9EURY</name>
<dbReference type="NCBIfam" id="NF033579">
    <property type="entry name" value="transpos_IS5_2"/>
    <property type="match status" value="1"/>
</dbReference>
<comment type="caution">
    <text evidence="2">The sequence shown here is derived from an EMBL/GenBank/DDBJ whole genome shotgun (WGS) entry which is preliminary data.</text>
</comment>
<dbReference type="InterPro" id="IPR053172">
    <property type="entry name" value="Tn903_transposase"/>
</dbReference>
<dbReference type="EMBL" id="JABFFQ010000026">
    <property type="protein sequence ID" value="MDV4344141.1"/>
    <property type="molecule type" value="Genomic_DNA"/>
</dbReference>
<feature type="domain" description="Transposase DDE" evidence="1">
    <location>
        <begin position="26"/>
        <end position="137"/>
    </location>
</feature>
<accession>A0ABU3Z5N5</accession>